<reference evidence="1" key="1">
    <citation type="journal article" date="2015" name="Nature">
        <title>Complex archaea that bridge the gap between prokaryotes and eukaryotes.</title>
        <authorList>
            <person name="Spang A."/>
            <person name="Saw J.H."/>
            <person name="Jorgensen S.L."/>
            <person name="Zaremba-Niedzwiedzka K."/>
            <person name="Martijn J."/>
            <person name="Lind A.E."/>
            <person name="van Eijk R."/>
            <person name="Schleper C."/>
            <person name="Guy L."/>
            <person name="Ettema T.J."/>
        </authorList>
    </citation>
    <scope>NUCLEOTIDE SEQUENCE</scope>
</reference>
<name>A0A0F9L5P1_9ZZZZ</name>
<dbReference type="AlphaFoldDB" id="A0A0F9L5P1"/>
<organism evidence="1">
    <name type="scientific">marine sediment metagenome</name>
    <dbReference type="NCBI Taxonomy" id="412755"/>
    <lineage>
        <taxon>unclassified sequences</taxon>
        <taxon>metagenomes</taxon>
        <taxon>ecological metagenomes</taxon>
    </lineage>
</organism>
<accession>A0A0F9L5P1</accession>
<dbReference type="EMBL" id="LAZR01007839">
    <property type="protein sequence ID" value="KKM82591.1"/>
    <property type="molecule type" value="Genomic_DNA"/>
</dbReference>
<sequence length="119" mass="13959">MSYDKANVVQLIDSKFIIRRQAIKPISDKDRSGVQSWPDYVKTEDLVVFDLNVQINSHGIDLKFLFAEEDGNIGQISYSGRYYIEWTSSLSEKDSTIYRRIFRLPSTYSRRLLEKCRPK</sequence>
<protein>
    <submittedName>
        <fullName evidence="1">Uncharacterized protein</fullName>
    </submittedName>
</protein>
<evidence type="ECO:0000313" key="1">
    <source>
        <dbReference type="EMBL" id="KKM82591.1"/>
    </source>
</evidence>
<proteinExistence type="predicted"/>
<comment type="caution">
    <text evidence="1">The sequence shown here is derived from an EMBL/GenBank/DDBJ whole genome shotgun (WGS) entry which is preliminary data.</text>
</comment>
<gene>
    <name evidence="1" type="ORF">LCGC14_1317990</name>
</gene>